<evidence type="ECO:0000313" key="3">
    <source>
        <dbReference type="Proteomes" id="UP000827986"/>
    </source>
</evidence>
<evidence type="ECO:0000256" key="1">
    <source>
        <dbReference type="SAM" id="MobiDB-lite"/>
    </source>
</evidence>
<reference evidence="2" key="1">
    <citation type="submission" date="2021-09" db="EMBL/GenBank/DDBJ databases">
        <title>The genome of Mauremys mutica provides insights into the evolution of semi-aquatic lifestyle.</title>
        <authorList>
            <person name="Gong S."/>
            <person name="Gao Y."/>
        </authorList>
    </citation>
    <scope>NUCLEOTIDE SEQUENCE</scope>
    <source>
        <strain evidence="2">MM-2020</strain>
        <tissue evidence="2">Muscle</tissue>
    </source>
</reference>
<evidence type="ECO:0000313" key="2">
    <source>
        <dbReference type="EMBL" id="KAH1168256.1"/>
    </source>
</evidence>
<comment type="caution">
    <text evidence="2">The sequence shown here is derived from an EMBL/GenBank/DDBJ whole genome shotgun (WGS) entry which is preliminary data.</text>
</comment>
<organism evidence="2 3">
    <name type="scientific">Mauremys mutica</name>
    <name type="common">yellowpond turtle</name>
    <dbReference type="NCBI Taxonomy" id="74926"/>
    <lineage>
        <taxon>Eukaryota</taxon>
        <taxon>Metazoa</taxon>
        <taxon>Chordata</taxon>
        <taxon>Craniata</taxon>
        <taxon>Vertebrata</taxon>
        <taxon>Euteleostomi</taxon>
        <taxon>Archelosauria</taxon>
        <taxon>Testudinata</taxon>
        <taxon>Testudines</taxon>
        <taxon>Cryptodira</taxon>
        <taxon>Durocryptodira</taxon>
        <taxon>Testudinoidea</taxon>
        <taxon>Geoemydidae</taxon>
        <taxon>Geoemydinae</taxon>
        <taxon>Mauremys</taxon>
    </lineage>
</organism>
<proteinExistence type="predicted"/>
<sequence length="149" mass="16693">MPARRSPASRPPAEGCSRRPACPNSSKRNKGDPPLDSVNFESPGLEILVTRLQLLEHKKGANSETDKINTKHEGGQLVVGIVEEINHEEGPEEGSGLMRKFRVGIPCRRSRVKEVVKMIVREVDKEASITDEVEKMRVMREEARVDKKL</sequence>
<name>A0A9D4ATS9_9SAUR</name>
<feature type="compositionally biased region" description="Low complexity" evidence="1">
    <location>
        <begin position="1"/>
        <end position="13"/>
    </location>
</feature>
<gene>
    <name evidence="2" type="ORF">KIL84_003739</name>
</gene>
<dbReference type="Proteomes" id="UP000827986">
    <property type="component" value="Unassembled WGS sequence"/>
</dbReference>
<accession>A0A9D4ATS9</accession>
<feature type="region of interest" description="Disordered" evidence="1">
    <location>
        <begin position="1"/>
        <end position="40"/>
    </location>
</feature>
<dbReference type="EMBL" id="JAHDVG010000486">
    <property type="protein sequence ID" value="KAH1168256.1"/>
    <property type="molecule type" value="Genomic_DNA"/>
</dbReference>
<keyword evidence="3" id="KW-1185">Reference proteome</keyword>
<protein>
    <submittedName>
        <fullName evidence="2">Uncharacterized protein</fullName>
    </submittedName>
</protein>
<dbReference type="AlphaFoldDB" id="A0A9D4ATS9"/>